<accession>A0A8B6X370</accession>
<reference evidence="3" key="1">
    <citation type="journal article" date="2006" name="BMC Biol.">
        <title>Exopolysaccharide-associated protein sorting in environmental organisms: the PEP-CTERM/EpsH system. Application of a novel phylogenetic profiling heuristic.</title>
        <authorList>
            <person name="Haft D.H."/>
            <person name="Paulsen I.T."/>
            <person name="Ward N."/>
            <person name="Selengut J.D."/>
        </authorList>
    </citation>
    <scope>NUCLEOTIDE SEQUENCE</scope>
</reference>
<keyword evidence="2" id="KW-1185">Reference proteome</keyword>
<dbReference type="OrthoDB" id="8756593at2"/>
<proteinExistence type="predicted"/>
<sequence length="233" mass="24233">MRILKRLALGLAGLCAATAANAAITTFTWDGVIDFSDYSLPDTPPSSFRIVASFDSALLPAGEGFHGAVGSLLVYVDGAASPAWNCSTASGCAGYSNNSSSTSTDYEYAPGQFITLNHTITNVTSTTIGVWRNADGSFDISRSGASALWSTDECQDSVFAGTLCHGSSHAVGVQGSDISDEIHSYAPYSTDWAVAYGHVTSNSVTSVVPEPDALAAMLGGLSLIGWSLRRRRG</sequence>
<dbReference type="AlphaFoldDB" id="A0A8B6X370"/>
<keyword evidence="1" id="KW-0732">Signal</keyword>
<organism evidence="2 3">
    <name type="scientific">Derxia gummosa DSM 723</name>
    <dbReference type="NCBI Taxonomy" id="1121388"/>
    <lineage>
        <taxon>Bacteria</taxon>
        <taxon>Pseudomonadati</taxon>
        <taxon>Pseudomonadota</taxon>
        <taxon>Betaproteobacteria</taxon>
        <taxon>Burkholderiales</taxon>
        <taxon>Alcaligenaceae</taxon>
        <taxon>Derxia</taxon>
    </lineage>
</organism>
<name>A0A8B6X370_9BURK</name>
<protein>
    <submittedName>
        <fullName evidence="3">PEP-CTERM sorting domain-containing protein</fullName>
    </submittedName>
</protein>
<dbReference type="NCBIfam" id="TIGR02595">
    <property type="entry name" value="PEP_CTERM"/>
    <property type="match status" value="1"/>
</dbReference>
<feature type="signal peptide" evidence="1">
    <location>
        <begin position="1"/>
        <end position="22"/>
    </location>
</feature>
<feature type="chain" id="PRO_5034405876" evidence="1">
    <location>
        <begin position="23"/>
        <end position="233"/>
    </location>
</feature>
<dbReference type="InterPro" id="IPR013424">
    <property type="entry name" value="Ice-binding_C"/>
</dbReference>
<evidence type="ECO:0000313" key="3">
    <source>
        <dbReference type="RefSeq" id="WP_028311112.1"/>
    </source>
</evidence>
<evidence type="ECO:0000256" key="1">
    <source>
        <dbReference type="SAM" id="SignalP"/>
    </source>
</evidence>
<reference evidence="3" key="2">
    <citation type="submission" date="2025-08" db="UniProtKB">
        <authorList>
            <consortium name="RefSeq"/>
        </authorList>
    </citation>
    <scope>IDENTIFICATION</scope>
</reference>
<dbReference type="Proteomes" id="UP000675920">
    <property type="component" value="Unplaced"/>
</dbReference>
<dbReference type="RefSeq" id="WP_028311112.1">
    <property type="nucleotide sequence ID" value="NZ_AXWS01000008.1"/>
</dbReference>
<evidence type="ECO:0000313" key="2">
    <source>
        <dbReference type="Proteomes" id="UP000675920"/>
    </source>
</evidence>